<dbReference type="Proteomes" id="UP000807504">
    <property type="component" value="Unassembled WGS sequence"/>
</dbReference>
<reference evidence="1" key="1">
    <citation type="journal article" date="2020" name="bioRxiv">
        <title>Chromosome-level reference genome of the European wasp spider Argiope bruennichi: a resource for studies on range expansion and evolutionary adaptation.</title>
        <authorList>
            <person name="Sheffer M.M."/>
            <person name="Hoppe A."/>
            <person name="Krehenwinkel H."/>
            <person name="Uhl G."/>
            <person name="Kuss A.W."/>
            <person name="Jensen L."/>
            <person name="Jensen C."/>
            <person name="Gillespie R.G."/>
            <person name="Hoff K.J."/>
            <person name="Prost S."/>
        </authorList>
    </citation>
    <scope>NUCLEOTIDE SEQUENCE</scope>
</reference>
<evidence type="ECO:0000313" key="1">
    <source>
        <dbReference type="EMBL" id="KAF8793143.1"/>
    </source>
</evidence>
<name>A0A8T0FWH3_ARGBR</name>
<proteinExistence type="predicted"/>
<dbReference type="AlphaFoldDB" id="A0A8T0FWH3"/>
<dbReference type="EMBL" id="JABXBU010000003">
    <property type="protein sequence ID" value="KAF8793143.1"/>
    <property type="molecule type" value="Genomic_DNA"/>
</dbReference>
<sequence>MLSPLPAEQLMTLLSLPPSPYFRKRSKKWKPKVTVRRDPYPPRVQSWLYHDRRPDRQSVLLDEQSISIILRTFCTPRKIVWGINNIAQTFSFDAVYCG</sequence>
<protein>
    <submittedName>
        <fullName evidence="1">Uncharacterized protein</fullName>
    </submittedName>
</protein>
<gene>
    <name evidence="1" type="ORF">HNY73_004664</name>
</gene>
<comment type="caution">
    <text evidence="1">The sequence shown here is derived from an EMBL/GenBank/DDBJ whole genome shotgun (WGS) entry which is preliminary data.</text>
</comment>
<reference evidence="1" key="2">
    <citation type="submission" date="2020-06" db="EMBL/GenBank/DDBJ databases">
        <authorList>
            <person name="Sheffer M."/>
        </authorList>
    </citation>
    <scope>NUCLEOTIDE SEQUENCE</scope>
</reference>
<evidence type="ECO:0000313" key="2">
    <source>
        <dbReference type="Proteomes" id="UP000807504"/>
    </source>
</evidence>
<organism evidence="1 2">
    <name type="scientific">Argiope bruennichi</name>
    <name type="common">Wasp spider</name>
    <name type="synonym">Aranea bruennichi</name>
    <dbReference type="NCBI Taxonomy" id="94029"/>
    <lineage>
        <taxon>Eukaryota</taxon>
        <taxon>Metazoa</taxon>
        <taxon>Ecdysozoa</taxon>
        <taxon>Arthropoda</taxon>
        <taxon>Chelicerata</taxon>
        <taxon>Arachnida</taxon>
        <taxon>Araneae</taxon>
        <taxon>Araneomorphae</taxon>
        <taxon>Entelegynae</taxon>
        <taxon>Araneoidea</taxon>
        <taxon>Araneidae</taxon>
        <taxon>Argiope</taxon>
    </lineage>
</organism>
<accession>A0A8T0FWH3</accession>
<keyword evidence="2" id="KW-1185">Reference proteome</keyword>